<dbReference type="GO" id="GO:0008017">
    <property type="term" value="F:microtubule binding"/>
    <property type="evidence" value="ECO:0007669"/>
    <property type="project" value="InterPro"/>
</dbReference>
<feature type="compositionally biased region" description="Polar residues" evidence="12">
    <location>
        <begin position="262"/>
        <end position="295"/>
    </location>
</feature>
<protein>
    <submittedName>
        <fullName evidence="14">Kinesin-like protein klpA</fullName>
    </submittedName>
</protein>
<dbReference type="PROSITE" id="PS00411">
    <property type="entry name" value="KINESIN_MOTOR_1"/>
    <property type="match status" value="1"/>
</dbReference>
<evidence type="ECO:0000256" key="7">
    <source>
        <dbReference type="ARBA" id="ARBA00023054"/>
    </source>
</evidence>
<accession>A0A7D8UWT2</accession>
<dbReference type="Gene3D" id="3.40.850.10">
    <property type="entry name" value="Kinesin motor domain"/>
    <property type="match status" value="1"/>
</dbReference>
<evidence type="ECO:0000256" key="5">
    <source>
        <dbReference type="ARBA" id="ARBA00022741"/>
    </source>
</evidence>
<dbReference type="GO" id="GO:0090307">
    <property type="term" value="P:mitotic spindle assembly"/>
    <property type="evidence" value="ECO:0007669"/>
    <property type="project" value="UniProtKB-ARBA"/>
</dbReference>
<feature type="coiled-coil region" evidence="11">
    <location>
        <begin position="472"/>
        <end position="503"/>
    </location>
</feature>
<evidence type="ECO:0000256" key="6">
    <source>
        <dbReference type="ARBA" id="ARBA00022840"/>
    </source>
</evidence>
<evidence type="ECO:0000256" key="11">
    <source>
        <dbReference type="SAM" id="Coils"/>
    </source>
</evidence>
<feature type="compositionally biased region" description="Low complexity" evidence="12">
    <location>
        <begin position="158"/>
        <end position="175"/>
    </location>
</feature>
<dbReference type="GO" id="GO:0007018">
    <property type="term" value="P:microtubule-based movement"/>
    <property type="evidence" value="ECO:0007669"/>
    <property type="project" value="InterPro"/>
</dbReference>
<evidence type="ECO:0000313" key="15">
    <source>
        <dbReference type="Proteomes" id="UP000481288"/>
    </source>
</evidence>
<dbReference type="PRINTS" id="PR00380">
    <property type="entry name" value="KINESINHEAVY"/>
</dbReference>
<feature type="coiled-coil region" evidence="11">
    <location>
        <begin position="542"/>
        <end position="615"/>
    </location>
</feature>
<evidence type="ECO:0000256" key="12">
    <source>
        <dbReference type="SAM" id="MobiDB-lite"/>
    </source>
</evidence>
<keyword evidence="4" id="KW-0493">Microtubule</keyword>
<feature type="domain" description="Kinesin motor" evidence="13">
    <location>
        <begin position="696"/>
        <end position="1030"/>
    </location>
</feature>
<feature type="compositionally biased region" description="Polar residues" evidence="12">
    <location>
        <begin position="202"/>
        <end position="221"/>
    </location>
</feature>
<dbReference type="GO" id="GO:0008569">
    <property type="term" value="F:minus-end-directed microtubule motor activity"/>
    <property type="evidence" value="ECO:0007669"/>
    <property type="project" value="UniProtKB-ARBA"/>
</dbReference>
<keyword evidence="15" id="KW-1185">Reference proteome</keyword>
<proteinExistence type="inferred from homology"/>
<feature type="compositionally biased region" description="Polar residues" evidence="12">
    <location>
        <begin position="145"/>
        <end position="157"/>
    </location>
</feature>
<feature type="binding site" evidence="10">
    <location>
        <begin position="788"/>
        <end position="795"/>
    </location>
    <ligand>
        <name>ATP</name>
        <dbReference type="ChEBI" id="CHEBI:30616"/>
    </ligand>
</feature>
<comment type="subcellular location">
    <subcellularLocation>
        <location evidence="1">Cytoplasm</location>
        <location evidence="1">Cytoskeleton</location>
    </subcellularLocation>
</comment>
<feature type="compositionally biased region" description="Polar residues" evidence="12">
    <location>
        <begin position="176"/>
        <end position="192"/>
    </location>
</feature>
<reference evidence="14 15" key="1">
    <citation type="submission" date="2018-05" db="EMBL/GenBank/DDBJ databases">
        <title>Whole genome sequencing for identification of molecular markers to develop diagnostic detection tools for the regulated plant pathogen Lachnellula willkommii.</title>
        <authorList>
            <person name="Giroux E."/>
            <person name="Bilodeau G."/>
        </authorList>
    </citation>
    <scope>NUCLEOTIDE SEQUENCE [LARGE SCALE GENOMIC DNA]</scope>
    <source>
        <strain evidence="14 15">CBS 625.97</strain>
    </source>
</reference>
<feature type="compositionally biased region" description="Low complexity" evidence="12">
    <location>
        <begin position="251"/>
        <end position="261"/>
    </location>
</feature>
<evidence type="ECO:0000256" key="1">
    <source>
        <dbReference type="ARBA" id="ARBA00004245"/>
    </source>
</evidence>
<feature type="compositionally biased region" description="Basic and acidic residues" evidence="12">
    <location>
        <begin position="64"/>
        <end position="77"/>
    </location>
</feature>
<keyword evidence="7 11" id="KW-0175">Coiled coil</keyword>
<feature type="region of interest" description="Disordered" evidence="12">
    <location>
        <begin position="143"/>
        <end position="382"/>
    </location>
</feature>
<sequence length="1048" mass="116606">MEYSEENSYMRKSQLRPPSKIPSPGKFGLFEISESDSNARSKPSSKMAPPTSMKHKLGATNNEPEPKQRKTLVERAGEPTSRVAATPSTRPVMKGTSLVPTGVSSFHLQTTLSPIIPRHKHHSRRLQWPKCSSCIIKENLRSGVAGSSSSYTRNKTFSASVSSRTPSVSSRNTSNHNFSNSVGPGHNRSTSAHAGGRYQAPASFNQSISSRPTTAIPNSRPSSSLETTSSDEDIPSQGGRQGMQSLPSIQSSVTSSRRSTTMQGRRSQSSSAMNQLNSQSSLKDTRELSVSTAMSQLRLDDGESSQPPLGRSLSHNPFLRNGSNLGTDGPGGALVLFEPPEGGLVAPQSPSMIPVRNKRISLPATPSRNPRTSPHKSMRLTSNSNNDPFLAWDVRGRLEDMEAMYFEMKDRMASTNVERSGLDEAVELYKARITELESLRTQLSSSNTTLKTDLDAMRQTSEMLQQKLLTTNSSLDDQLRAHRIELDDSKREHRNEVDRVRRDHTDEVDRLIRLHRDEIREMERRTTLELDDKVREMEKRSHDNLEEERIRRLREVQELEVQITKGNQNLNLGLEQKERDLQNLRAELDKVKGELEREQASKETAEKSITELKGTLQKTGVETSTTIQTLEDTVSSLRARIHFLESGSKAQSDSFADMESRLQEATRSAEVSNQKLVKEETLRRILHNQVQELKGNIRVMCRVRPVFNSEDGQAAKLKYPDTDKESKELEVLGKEEKSSLGNITRKAHSFSFDRVFAPESNNEEVFGEISQLVQSALDGYNVCIFCYGQTGSGKTHTMSSSDGMIPRATHQIYETATNLQEKGWTYTMEGSFVEVYNEEIHDLLGNSKDFDKKKHEVRHDEQKKQTIVTGLRSVPLDSPNAVESILKQADANRSVAATKSNERSSRSHSVFMLKLVGRNSVTNETSEGTLNLVDLAGSERLKQSGAEGDRMKETQNINKSLSCLGDVIGALGQGKEGGHIPYRNSKLTYLLQYSLGGNSKTLMFVMASPLEAHLSETLTSLKFATKVHNTHIGTAKKSTKVRERSSDA</sequence>
<dbReference type="GO" id="GO:0005874">
    <property type="term" value="C:microtubule"/>
    <property type="evidence" value="ECO:0007669"/>
    <property type="project" value="UniProtKB-KW"/>
</dbReference>
<keyword evidence="3" id="KW-0963">Cytoplasm</keyword>
<keyword evidence="5 10" id="KW-0547">Nucleotide-binding</keyword>
<dbReference type="EMBL" id="QGMG01000030">
    <property type="protein sequence ID" value="TVY58673.1"/>
    <property type="molecule type" value="Genomic_DNA"/>
</dbReference>
<organism evidence="14 15">
    <name type="scientific">Lachnellula cervina</name>
    <dbReference type="NCBI Taxonomy" id="1316786"/>
    <lineage>
        <taxon>Eukaryota</taxon>
        <taxon>Fungi</taxon>
        <taxon>Dikarya</taxon>
        <taxon>Ascomycota</taxon>
        <taxon>Pezizomycotina</taxon>
        <taxon>Leotiomycetes</taxon>
        <taxon>Helotiales</taxon>
        <taxon>Lachnaceae</taxon>
        <taxon>Lachnellula</taxon>
    </lineage>
</organism>
<gene>
    <name evidence="14" type="primary">klpA</name>
    <name evidence="14" type="ORF">LCER1_G001850</name>
</gene>
<feature type="region of interest" description="Disordered" evidence="12">
    <location>
        <begin position="1"/>
        <end position="94"/>
    </location>
</feature>
<evidence type="ECO:0000256" key="8">
    <source>
        <dbReference type="ARBA" id="ARBA00023175"/>
    </source>
</evidence>
<dbReference type="OrthoDB" id="3176171at2759"/>
<evidence type="ECO:0000256" key="2">
    <source>
        <dbReference type="ARBA" id="ARBA00010899"/>
    </source>
</evidence>
<dbReference type="Proteomes" id="UP000481288">
    <property type="component" value="Unassembled WGS sequence"/>
</dbReference>
<dbReference type="InterPro" id="IPR019821">
    <property type="entry name" value="Kinesin_motor_CS"/>
</dbReference>
<dbReference type="InterPro" id="IPR027640">
    <property type="entry name" value="Kinesin-like_fam"/>
</dbReference>
<evidence type="ECO:0000313" key="14">
    <source>
        <dbReference type="EMBL" id="TVY58673.1"/>
    </source>
</evidence>
<dbReference type="Pfam" id="PF00225">
    <property type="entry name" value="Kinesin"/>
    <property type="match status" value="1"/>
</dbReference>
<keyword evidence="6 10" id="KW-0067">ATP-binding</keyword>
<dbReference type="PROSITE" id="PS50067">
    <property type="entry name" value="KINESIN_MOTOR_2"/>
    <property type="match status" value="1"/>
</dbReference>
<dbReference type="InterPro" id="IPR027417">
    <property type="entry name" value="P-loop_NTPase"/>
</dbReference>
<dbReference type="PANTHER" id="PTHR47972:SF45">
    <property type="entry name" value="PROTEIN CLARET SEGREGATIONAL"/>
    <property type="match status" value="1"/>
</dbReference>
<keyword evidence="9" id="KW-0206">Cytoskeleton</keyword>
<evidence type="ECO:0000256" key="10">
    <source>
        <dbReference type="PROSITE-ProRule" id="PRU00283"/>
    </source>
</evidence>
<dbReference type="InterPro" id="IPR001752">
    <property type="entry name" value="Kinesin_motor_dom"/>
</dbReference>
<evidence type="ECO:0000259" key="13">
    <source>
        <dbReference type="PROSITE" id="PS50067"/>
    </source>
</evidence>
<dbReference type="SUPFAM" id="SSF52540">
    <property type="entry name" value="P-loop containing nucleoside triphosphate hydrolases"/>
    <property type="match status" value="1"/>
</dbReference>
<evidence type="ECO:0000256" key="9">
    <source>
        <dbReference type="ARBA" id="ARBA00023212"/>
    </source>
</evidence>
<dbReference type="PANTHER" id="PTHR47972">
    <property type="entry name" value="KINESIN-LIKE PROTEIN KLP-3"/>
    <property type="match status" value="1"/>
</dbReference>
<comment type="similarity">
    <text evidence="2">Belongs to the TRAFAC class myosin-kinesin ATPase superfamily. Kinesin family. KIN-14 subfamily.</text>
</comment>
<evidence type="ECO:0000256" key="4">
    <source>
        <dbReference type="ARBA" id="ARBA00022701"/>
    </source>
</evidence>
<keyword evidence="8 10" id="KW-0505">Motor protein</keyword>
<comment type="caution">
    <text evidence="14">The sequence shown here is derived from an EMBL/GenBank/DDBJ whole genome shotgun (WGS) entry which is preliminary data.</text>
</comment>
<dbReference type="AlphaFoldDB" id="A0A7D8UWT2"/>
<feature type="compositionally biased region" description="Polar residues" evidence="12">
    <location>
        <begin position="35"/>
        <end position="44"/>
    </location>
</feature>
<dbReference type="CDD" id="cd01366">
    <property type="entry name" value="KISc_C_terminal"/>
    <property type="match status" value="1"/>
</dbReference>
<dbReference type="FunFam" id="3.40.850.10:FF:000065">
    <property type="entry name" value="Kinesin-like protein"/>
    <property type="match status" value="1"/>
</dbReference>
<dbReference type="GO" id="GO:0005524">
    <property type="term" value="F:ATP binding"/>
    <property type="evidence" value="ECO:0007669"/>
    <property type="project" value="UniProtKB-UniRule"/>
</dbReference>
<name>A0A7D8UWT2_9HELO</name>
<dbReference type="SMART" id="SM00129">
    <property type="entry name" value="KISc"/>
    <property type="match status" value="1"/>
</dbReference>
<evidence type="ECO:0000256" key="3">
    <source>
        <dbReference type="ARBA" id="ARBA00022490"/>
    </source>
</evidence>
<dbReference type="InterPro" id="IPR036961">
    <property type="entry name" value="Kinesin_motor_dom_sf"/>
</dbReference>
<feature type="compositionally biased region" description="Polar residues" evidence="12">
    <location>
        <begin position="1"/>
        <end position="11"/>
    </location>
</feature>